<dbReference type="EMBL" id="FOGJ01000004">
    <property type="protein sequence ID" value="SER32425.1"/>
    <property type="molecule type" value="Genomic_DNA"/>
</dbReference>
<reference evidence="3 4" key="1">
    <citation type="submission" date="2016-10" db="EMBL/GenBank/DDBJ databases">
        <authorList>
            <person name="de Groot N.N."/>
        </authorList>
    </citation>
    <scope>NUCLEOTIDE SEQUENCE [LARGE SCALE GENOMIC DNA]</scope>
    <source>
        <strain evidence="3 4">AR40</strain>
    </source>
</reference>
<dbReference type="AlphaFoldDB" id="A0A1H9N9S8"/>
<sequence>MNQKKKISAIFLALVALFVFLAPSKLPARAAGTVSITSAQIEGSNVIVKASASSVPSSDDGLYHLFALKMYEASPSGTPVASAAAGTSATFSFALNKGTASSHLYDKFAVATLNSGSYTIVSNFHYITNPEALATNTSSRKNESNKKGIWGNNLGGLNAGQTAYNFNIHQFSISESSSGNWNYNGKTWSITGNFSGYDELMKKYNNQGLAVTMVVLNGYKDAEFVYPTARDGGGSCPYYMLNTADQRGLEKLEALMSYISNRYNGSTGHGQIDNWVIGNEVNAYLSWNYLPYTDVGTYSRIYADSLRICYNAIMSENKNANVCMCIDQMWDRNRTSDPTFYDGRDVLDNVNAYIKSEGNINWGLAQHPYNTPLYWTPFWTPMTPYYGSLISHDAGTDMLTMENIEVLTDYLCQSAYLNNKGQVRPVYLTECGYSSAVYGDQNSQAAGIIYAYNRVIRNQYIKGIFIKNLEESGEEIAQNLYFGILDSSGNQKVAYAYFRDMNTGGADNAVAFAQSIIGADKWANDMSAYSR</sequence>
<dbReference type="SUPFAM" id="SSF51445">
    <property type="entry name" value="(Trans)glycosidases"/>
    <property type="match status" value="1"/>
</dbReference>
<keyword evidence="1" id="KW-0732">Signal</keyword>
<dbReference type="Gene3D" id="3.20.20.80">
    <property type="entry name" value="Glycosidases"/>
    <property type="match status" value="1"/>
</dbReference>
<dbReference type="Pfam" id="PF18989">
    <property type="entry name" value="DUF5722"/>
    <property type="match status" value="1"/>
</dbReference>
<dbReference type="OrthoDB" id="175224at2"/>
<organism evidence="3 4">
    <name type="scientific">Butyrivibrio fibrisolvens</name>
    <dbReference type="NCBI Taxonomy" id="831"/>
    <lineage>
        <taxon>Bacteria</taxon>
        <taxon>Bacillati</taxon>
        <taxon>Bacillota</taxon>
        <taxon>Clostridia</taxon>
        <taxon>Lachnospirales</taxon>
        <taxon>Lachnospiraceae</taxon>
        <taxon>Butyrivibrio</taxon>
    </lineage>
</organism>
<evidence type="ECO:0000313" key="4">
    <source>
        <dbReference type="Proteomes" id="UP000182584"/>
    </source>
</evidence>
<feature type="signal peptide" evidence="1">
    <location>
        <begin position="1"/>
        <end position="30"/>
    </location>
</feature>
<dbReference type="InterPro" id="IPR017853">
    <property type="entry name" value="GH"/>
</dbReference>
<dbReference type="InterPro" id="IPR043780">
    <property type="entry name" value="DUF5722"/>
</dbReference>
<gene>
    <name evidence="3" type="ORF">SAMN04487884_10497</name>
</gene>
<feature type="domain" description="DUF5722" evidence="2">
    <location>
        <begin position="141"/>
        <end position="523"/>
    </location>
</feature>
<dbReference type="Proteomes" id="UP000182584">
    <property type="component" value="Unassembled WGS sequence"/>
</dbReference>
<dbReference type="eggNOG" id="ENOG502Z89I">
    <property type="taxonomic scope" value="Bacteria"/>
</dbReference>
<dbReference type="RefSeq" id="WP_074754614.1">
    <property type="nucleotide sequence ID" value="NZ_FOGJ01000004.1"/>
</dbReference>
<name>A0A1H9N9S8_BUTFI</name>
<evidence type="ECO:0000256" key="1">
    <source>
        <dbReference type="SAM" id="SignalP"/>
    </source>
</evidence>
<protein>
    <recommendedName>
        <fullName evidence="2">DUF5722 domain-containing protein</fullName>
    </recommendedName>
</protein>
<evidence type="ECO:0000259" key="2">
    <source>
        <dbReference type="Pfam" id="PF18989"/>
    </source>
</evidence>
<evidence type="ECO:0000313" key="3">
    <source>
        <dbReference type="EMBL" id="SER32425.1"/>
    </source>
</evidence>
<feature type="chain" id="PRO_5010190981" description="DUF5722 domain-containing protein" evidence="1">
    <location>
        <begin position="31"/>
        <end position="531"/>
    </location>
</feature>
<accession>A0A1H9N9S8</accession>
<proteinExistence type="predicted"/>